<proteinExistence type="predicted"/>
<accession>A0A6I6IJ03</accession>
<dbReference type="EMBL" id="CP034347">
    <property type="protein sequence ID" value="QGX96779.1"/>
    <property type="molecule type" value="Genomic_DNA"/>
</dbReference>
<dbReference type="Proteomes" id="UP000428330">
    <property type="component" value="Plasmid pMME07001"/>
</dbReference>
<geneLocation type="plasmid" evidence="2">
    <name>pmme07001</name>
</geneLocation>
<name>A0A6I6IJ03_9RHOB</name>
<dbReference type="AlphaFoldDB" id="A0A6I6IJ03"/>
<reference evidence="1 2" key="1">
    <citation type="submission" date="2018-12" db="EMBL/GenBank/DDBJ databases">
        <title>Complete genome sequence of Roseovarius sp. MME-070.</title>
        <authorList>
            <person name="Nam Y.-D."/>
            <person name="Kang J."/>
            <person name="Chung W.-H."/>
            <person name="Park Y.S."/>
        </authorList>
    </citation>
    <scope>NUCLEOTIDE SEQUENCE [LARGE SCALE GENOMIC DNA]</scope>
    <source>
        <strain evidence="1 2">MME-070</strain>
        <plasmid evidence="2">pmme07001</plasmid>
    </source>
</reference>
<keyword evidence="2" id="KW-1185">Reference proteome</keyword>
<evidence type="ECO:0000313" key="2">
    <source>
        <dbReference type="Proteomes" id="UP000428330"/>
    </source>
</evidence>
<protein>
    <submittedName>
        <fullName evidence="1">Uncharacterized protein</fullName>
    </submittedName>
</protein>
<organism evidence="1 2">
    <name type="scientific">Roseovarius faecimaris</name>
    <dbReference type="NCBI Taxonomy" id="2494550"/>
    <lineage>
        <taxon>Bacteria</taxon>
        <taxon>Pseudomonadati</taxon>
        <taxon>Pseudomonadota</taxon>
        <taxon>Alphaproteobacteria</taxon>
        <taxon>Rhodobacterales</taxon>
        <taxon>Roseobacteraceae</taxon>
        <taxon>Roseovarius</taxon>
    </lineage>
</organism>
<dbReference type="RefSeq" id="WP_157705216.1">
    <property type="nucleotide sequence ID" value="NZ_CP034347.1"/>
</dbReference>
<evidence type="ECO:0000313" key="1">
    <source>
        <dbReference type="EMBL" id="QGX96779.1"/>
    </source>
</evidence>
<gene>
    <name evidence="1" type="ORF">EI983_00225</name>
</gene>
<keyword evidence="1" id="KW-0614">Plasmid</keyword>
<dbReference type="KEGG" id="rom:EI983_00225"/>
<sequence length="131" mass="13363">MAHFLNLTGMLGAAIVSIMGASGMSQANKPHLSVGCAAQDSKAEVSEEICALFVRELSAALAERGVVPAPQGAASDVTLVVEEASDRRFVARIDQGDVQGPARATARKGAPLDEAAIAALLRGLIKATPGI</sequence>